<dbReference type="Pfam" id="PF14598">
    <property type="entry name" value="PAS_11"/>
    <property type="match status" value="1"/>
</dbReference>
<keyword evidence="1" id="KW-0853">WD repeat</keyword>
<dbReference type="PANTHER" id="PTHR22836:SF0">
    <property type="entry name" value="PRE-MRNA 3' END PROCESSING PROTEIN WDR33"/>
    <property type="match status" value="1"/>
</dbReference>
<feature type="region of interest" description="Disordered" evidence="2">
    <location>
        <begin position="1716"/>
        <end position="1738"/>
    </location>
</feature>
<feature type="repeat" description="WD" evidence="1">
    <location>
        <begin position="1311"/>
        <end position="1352"/>
    </location>
</feature>
<feature type="repeat" description="WD" evidence="1">
    <location>
        <begin position="1398"/>
        <end position="1429"/>
    </location>
</feature>
<dbReference type="Gene3D" id="2.130.10.10">
    <property type="entry name" value="YVTN repeat-like/Quinoprotein amine dehydrogenase"/>
    <property type="match status" value="3"/>
</dbReference>
<dbReference type="CDD" id="cd00200">
    <property type="entry name" value="WD40"/>
    <property type="match status" value="1"/>
</dbReference>
<dbReference type="PROSITE" id="PS50082">
    <property type="entry name" value="WD_REPEATS_2"/>
    <property type="match status" value="6"/>
</dbReference>
<dbReference type="InterPro" id="IPR000014">
    <property type="entry name" value="PAS"/>
</dbReference>
<feature type="compositionally biased region" description="Basic and acidic residues" evidence="2">
    <location>
        <begin position="852"/>
        <end position="872"/>
    </location>
</feature>
<feature type="region of interest" description="Disordered" evidence="2">
    <location>
        <begin position="472"/>
        <end position="505"/>
    </location>
</feature>
<feature type="compositionally biased region" description="Acidic residues" evidence="2">
    <location>
        <begin position="1629"/>
        <end position="1638"/>
    </location>
</feature>
<evidence type="ECO:0000256" key="1">
    <source>
        <dbReference type="PROSITE-ProRule" id="PRU00221"/>
    </source>
</evidence>
<sequence length="1930" mass="217330">MSVQMKARGLRVFLHLALVEFFHEAKRENFQDGDLETNLKSIELDEAKETHESVFNNLKREPFGSTSGQFCLVVSMQDGKVLYTTSTLTNVLGFPCDMWIGRSFIDFVHQKDRIAFANHITVGVAGPMISDSLPAFGKTCKTTNNTFFCCLRKYRGLKTSGFGVKDKAVEYVPFKLSLSFKEVRGEICDTLLVITASTVKTAYNRPDEMREAPKFATRHLANTHLSHVDVEAVSYLGYLPQDMIGRSIFDFYHPEDLPLLKEIYESVLEVQGSTYRSKPYRFRTQNGGFVLLETEWSSFINPWSKKLEFTIGQHRLLRGPPNPDVFAPPVEHQPTSDEVLKENKIIQEEIKRILSEPVSRSSEFAKQQVSKRCKDLATFMETLMDKITKPEHGKSGEISVEEDSFSERDSVMLGEISPHHDYCDSKSSSETPPSYNQLNYNENLQRFFDSRPRTLTASDENSDLKVHSLLEEEEKTSPGAANNGKCGSPVNGSGTGSGSGSGLSSASNCIIGTHSTETSTSKHQDNYEPVTILTEAVLCRHNEDMEKVLIKRHRDLRVKDGKINEIRLKTVIEKLQDHCHGIKRSGSLSWEGNKASKHRHTESNAQNACKKNLNIIHTANTAEVSLKTNMADCHPQVYQQGPNSVNLWPPFSATTFNQSVPPHATYTTSGRGMPVAGMIPVYYITTGGNPSMNSSPNITGNEIAPNEHPGPPSPLLMGVQFMNAFPVYPAMGFGTPSLMYSPLMMAPQAPPRQQTQSQAQTKIETENVPAKFQRPASQATSVKAEPGSAIGSMVLSECSKKEEKSIGSPDVDDSLCFSQNEEKVKEISELPRDTGTGTGDESSYSSYSSFLKTDDSMRSSEDTESGFLRKEGQWDDLKKDDLQPKPIRKEPPWLEKINLTPELVFRYQLNSREVTNVLESDLEILKATNQPKLVEDQLQQLYVDLELEGLSAKLKFEEGLTTSSSSSGEEQQQGTSLQKLIEEASRKFRMMETENTSLGVNSNNLGTLPDFSKPPPNMEQNFNSANINLTLNRMPPPNQNLGQKFRQPFRPQHNNNMLNSLPDDFDGKRLRKSTMRKTVDYNAAIIKVLQNRVWQRDYRDRHALQPDVLYLPEVLPPPGYKDNPINAVTTKFVKTATNKMRCPIFCMAWTPEGRRLVTGASSGEFTLWNGLTFNFETILQAHDSPVRSMVWSNNDAWMITGDHAGYCKYWQSNMNNVKMFQAHKEAIRGLSFSPTDQKMVSCSDDGTLRVWDFARCHEERVLRGKCQDGHGSDVKCCDWHPQLGIIASGSKDNQQPIKLWDPKTGQSLTTLHAHKSTVMDLKWNKNGNWFMTASRDHFLKLFDIRNLSQVVQTFRGHKKEASCIAWHPHHEGLIASGGSDGAILFWHVGADKEVGAIDAAHESIVWTLDWHPLGHILCSGSNDHTSKFWTRNRPGDLMKDKYNLNTLPAGLPGMEENEIDEMSCIPGMAPEDRVEGLPAVGENLLLFKQESNDGIIPGLDDDLLDPEAKKKKPAKKQPYAKPIPKNFMAQWNETGMTPEEEEEALEGYGTESVLDPINQLINKFIEQQPGVKKLEELEPTAVVVFGKVLPVRPGQKLYKKIFKGREALNKYIRSGKIKELQDVLPIMDSDGEGGESDSDSSSMELDPPNDDDDTTQASFPDSNLDFGKMDMDFRRFGRGGPMDAEMDFRNAGGMGRDMDLRFQSRDQNFRSSNQVFDEDLRNPPNMPPPLMGPNFRSMDDRRDKMIDGDGRGRDLDLRHQFGGSDFGQGNNFPGGDSRMNFHQRNNFNSRDMDFRNFDDRNNRGSFQRNELDFRGRDFEDRYDDRENMGNSKDSSFDERPNFNNSSNSFHGNQRWDEGPSQDNNWGNRPPPLMAANIWENSDMDFRNFGNRGFQGNGGPNNFGARGKMRGGRNQNSRSRPRRGRGRFPKN</sequence>
<feature type="region of interest" description="Disordered" evidence="2">
    <location>
        <begin position="826"/>
        <end position="872"/>
    </location>
</feature>
<feature type="region of interest" description="Disordered" evidence="2">
    <location>
        <begin position="1497"/>
        <end position="1519"/>
    </location>
</feature>
<feature type="compositionally biased region" description="Basic and acidic residues" evidence="2">
    <location>
        <begin position="1790"/>
        <end position="1802"/>
    </location>
</feature>
<dbReference type="InterPro" id="IPR036322">
    <property type="entry name" value="WD40_repeat_dom_sf"/>
</dbReference>
<name>A0ABR1AKL9_POLSC</name>
<dbReference type="Proteomes" id="UP001359485">
    <property type="component" value="Unassembled WGS sequence"/>
</dbReference>
<dbReference type="SUPFAM" id="SSF50978">
    <property type="entry name" value="WD40 repeat-like"/>
    <property type="match status" value="1"/>
</dbReference>
<feature type="region of interest" description="Disordered" evidence="2">
    <location>
        <begin position="1888"/>
        <end position="1930"/>
    </location>
</feature>
<evidence type="ECO:0000259" key="3">
    <source>
        <dbReference type="PROSITE" id="PS50112"/>
    </source>
</evidence>
<dbReference type="SMART" id="SM00091">
    <property type="entry name" value="PAS"/>
    <property type="match status" value="2"/>
</dbReference>
<dbReference type="InterPro" id="IPR001680">
    <property type="entry name" value="WD40_rpt"/>
</dbReference>
<gene>
    <name evidence="4" type="ORF">RUM44_001646</name>
</gene>
<dbReference type="SMART" id="SM00320">
    <property type="entry name" value="WD40"/>
    <property type="match status" value="7"/>
</dbReference>
<feature type="region of interest" description="Disordered" evidence="2">
    <location>
        <begin position="1757"/>
        <end position="1808"/>
    </location>
</feature>
<feature type="repeat" description="WD" evidence="1">
    <location>
        <begin position="1220"/>
        <end position="1252"/>
    </location>
</feature>
<dbReference type="Gene3D" id="1.20.5.770">
    <property type="entry name" value="Single helix bin"/>
    <property type="match status" value="1"/>
</dbReference>
<dbReference type="EMBL" id="JAWJWF010000047">
    <property type="protein sequence ID" value="KAK6621839.1"/>
    <property type="molecule type" value="Genomic_DNA"/>
</dbReference>
<organism evidence="4 5">
    <name type="scientific">Polyplax serrata</name>
    <name type="common">Common mouse louse</name>
    <dbReference type="NCBI Taxonomy" id="468196"/>
    <lineage>
        <taxon>Eukaryota</taxon>
        <taxon>Metazoa</taxon>
        <taxon>Ecdysozoa</taxon>
        <taxon>Arthropoda</taxon>
        <taxon>Hexapoda</taxon>
        <taxon>Insecta</taxon>
        <taxon>Pterygota</taxon>
        <taxon>Neoptera</taxon>
        <taxon>Paraneoptera</taxon>
        <taxon>Psocodea</taxon>
        <taxon>Troctomorpha</taxon>
        <taxon>Phthiraptera</taxon>
        <taxon>Anoplura</taxon>
        <taxon>Polyplacidae</taxon>
        <taxon>Polyplax</taxon>
    </lineage>
</organism>
<dbReference type="InterPro" id="IPR045245">
    <property type="entry name" value="Pfs2-like"/>
</dbReference>
<accession>A0ABR1AKL9</accession>
<evidence type="ECO:0000256" key="2">
    <source>
        <dbReference type="SAM" id="MobiDB-lite"/>
    </source>
</evidence>
<feature type="compositionally biased region" description="Polar residues" evidence="2">
    <location>
        <begin position="425"/>
        <end position="438"/>
    </location>
</feature>
<feature type="region of interest" description="Disordered" evidence="2">
    <location>
        <begin position="1821"/>
        <end position="1874"/>
    </location>
</feature>
<feature type="repeat" description="WD" evidence="1">
    <location>
        <begin position="1179"/>
        <end position="1211"/>
    </location>
</feature>
<dbReference type="InterPro" id="IPR015943">
    <property type="entry name" value="WD40/YVTN_repeat-like_dom_sf"/>
</dbReference>
<dbReference type="Gene3D" id="3.30.450.20">
    <property type="entry name" value="PAS domain"/>
    <property type="match status" value="2"/>
</dbReference>
<dbReference type="Pfam" id="PF00400">
    <property type="entry name" value="WD40"/>
    <property type="match status" value="6"/>
</dbReference>
<protein>
    <recommendedName>
        <fullName evidence="3">PAS domain-containing protein</fullName>
    </recommendedName>
</protein>
<feature type="domain" description="PAS" evidence="3">
    <location>
        <begin position="78"/>
        <end position="113"/>
    </location>
</feature>
<dbReference type="PROSITE" id="PS50294">
    <property type="entry name" value="WD_REPEATS_REGION"/>
    <property type="match status" value="4"/>
</dbReference>
<proteinExistence type="predicted"/>
<dbReference type="InterPro" id="IPR035965">
    <property type="entry name" value="PAS-like_dom_sf"/>
</dbReference>
<dbReference type="CDD" id="cd00130">
    <property type="entry name" value="PAS"/>
    <property type="match status" value="2"/>
</dbReference>
<dbReference type="InterPro" id="IPR022728">
    <property type="entry name" value="Period_circadian-like_C"/>
</dbReference>
<feature type="domain" description="PAS" evidence="3">
    <location>
        <begin position="225"/>
        <end position="271"/>
    </location>
</feature>
<evidence type="ECO:0000313" key="5">
    <source>
        <dbReference type="Proteomes" id="UP001359485"/>
    </source>
</evidence>
<feature type="repeat" description="WD" evidence="1">
    <location>
        <begin position="1354"/>
        <end position="1396"/>
    </location>
</feature>
<comment type="caution">
    <text evidence="4">The sequence shown here is derived from an EMBL/GenBank/DDBJ whole genome shotgun (WGS) entry which is preliminary data.</text>
</comment>
<evidence type="ECO:0000313" key="4">
    <source>
        <dbReference type="EMBL" id="KAK6621839.1"/>
    </source>
</evidence>
<keyword evidence="5" id="KW-1185">Reference proteome</keyword>
<dbReference type="PANTHER" id="PTHR22836">
    <property type="entry name" value="WD40 REPEAT PROTEIN"/>
    <property type="match status" value="1"/>
</dbReference>
<feature type="compositionally biased region" description="Basic residues" evidence="2">
    <location>
        <begin position="1918"/>
        <end position="1930"/>
    </location>
</feature>
<dbReference type="PROSITE" id="PS50112">
    <property type="entry name" value="PAS"/>
    <property type="match status" value="2"/>
</dbReference>
<dbReference type="SUPFAM" id="SSF55785">
    <property type="entry name" value="PYP-like sensor domain (PAS domain)"/>
    <property type="match status" value="2"/>
</dbReference>
<reference evidence="4 5" key="1">
    <citation type="submission" date="2023-09" db="EMBL/GenBank/DDBJ databases">
        <title>Genomes of two closely related lineages of the louse Polyplax serrata with different host specificities.</title>
        <authorList>
            <person name="Martinu J."/>
            <person name="Tarabai H."/>
            <person name="Stefka J."/>
            <person name="Hypsa V."/>
        </authorList>
    </citation>
    <scope>NUCLEOTIDE SEQUENCE [LARGE SCALE GENOMIC DNA]</scope>
    <source>
        <strain evidence="4">98ZLc_SE</strain>
    </source>
</reference>
<dbReference type="Pfam" id="PF12114">
    <property type="entry name" value="Period_C"/>
    <property type="match status" value="1"/>
</dbReference>
<feature type="region of interest" description="Disordered" evidence="2">
    <location>
        <begin position="1626"/>
        <end position="1665"/>
    </location>
</feature>
<feature type="repeat" description="WD" evidence="1">
    <location>
        <begin position="1137"/>
        <end position="1169"/>
    </location>
</feature>
<feature type="region of interest" description="Disordered" evidence="2">
    <location>
        <begin position="417"/>
        <end position="438"/>
    </location>
</feature>